<dbReference type="EMBL" id="JAVRRG010000109">
    <property type="protein sequence ID" value="KAK5084940.1"/>
    <property type="molecule type" value="Genomic_DNA"/>
</dbReference>
<dbReference type="PANTHER" id="PTHR39468:SF1">
    <property type="entry name" value="MTF2-LIKE C-TERMINAL DOMAIN-CONTAINING PROTEIN"/>
    <property type="match status" value="1"/>
</dbReference>
<keyword evidence="4" id="KW-1185">Reference proteome</keyword>
<evidence type="ECO:0000256" key="1">
    <source>
        <dbReference type="SAM" id="MobiDB-lite"/>
    </source>
</evidence>
<evidence type="ECO:0000313" key="3">
    <source>
        <dbReference type="EMBL" id="KAK5084940.1"/>
    </source>
</evidence>
<feature type="region of interest" description="Disordered" evidence="1">
    <location>
        <begin position="149"/>
        <end position="176"/>
    </location>
</feature>
<name>A0ABR0K3B7_9EURO</name>
<proteinExistence type="predicted"/>
<dbReference type="InterPro" id="IPR040009">
    <property type="entry name" value="Mtf2/C5D6.12-like"/>
</dbReference>
<comment type="caution">
    <text evidence="3">The sequence shown here is derived from an EMBL/GenBank/DDBJ whole genome shotgun (WGS) entry which is preliminary data.</text>
</comment>
<dbReference type="Proteomes" id="UP001345013">
    <property type="component" value="Unassembled WGS sequence"/>
</dbReference>
<feature type="domain" description="Mtf2-like C-terminal" evidence="2">
    <location>
        <begin position="303"/>
        <end position="468"/>
    </location>
</feature>
<feature type="region of interest" description="Disordered" evidence="1">
    <location>
        <begin position="193"/>
        <end position="218"/>
    </location>
</feature>
<feature type="compositionally biased region" description="Low complexity" evidence="1">
    <location>
        <begin position="160"/>
        <end position="170"/>
    </location>
</feature>
<organism evidence="3 4">
    <name type="scientific">Lithohypha guttulata</name>
    <dbReference type="NCBI Taxonomy" id="1690604"/>
    <lineage>
        <taxon>Eukaryota</taxon>
        <taxon>Fungi</taxon>
        <taxon>Dikarya</taxon>
        <taxon>Ascomycota</taxon>
        <taxon>Pezizomycotina</taxon>
        <taxon>Eurotiomycetes</taxon>
        <taxon>Chaetothyriomycetidae</taxon>
        <taxon>Chaetothyriales</taxon>
        <taxon>Trichomeriaceae</taxon>
        <taxon>Lithohypha</taxon>
    </lineage>
</organism>
<protein>
    <recommendedName>
        <fullName evidence="2">Mtf2-like C-terminal domain-containing protein</fullName>
    </recommendedName>
</protein>
<accession>A0ABR0K3B7</accession>
<gene>
    <name evidence="3" type="ORF">LTR24_007352</name>
</gene>
<evidence type="ECO:0000313" key="4">
    <source>
        <dbReference type="Proteomes" id="UP001345013"/>
    </source>
</evidence>
<sequence length="486" mass="54896">MDLSTCNPEMHEHYHSRVVTKKRSNVGYCPEGDRLTMTGSQPSLRGITLDTLCPFLYKTRTIQPSRRAARFFSFPASAREAAAAVQQLKRTSKSKKQSKEKGFNFFRVKFPEAEEKRGRPNESTLTPQERRFFENIKRIFGADVKVLAGNAPPTSERTPKTATLSSSTASKTRESDLYDTDVNNILSLFAPNSAYSTPGTEAATPPSHLDHEVESQAHEPYPRHLIRAQALKALTHIANHVKSVLSATSSPATSSRSSTFDTLQQQRLWRVTNERILPLVMLLQPGRVKEMHSQSLPPNQWVQQLTVGDVDPNLVALWHLSDSSEMPLLPLVSILYPAASLLVLRTFARHFASSAYLLALLPKIRESGAASYLLAGNVHFYNTLLQSTWDVYSDLNGIDRLLRDMRRDGVSFDEGTLQVLDNISGDRKKDIAHDEGQEDQMRRGKMWWSMKAHQEDFSRVDGYWRDLAQRDIEAKWGQDRQTDVAE</sequence>
<dbReference type="Pfam" id="PF19189">
    <property type="entry name" value="Mtf2"/>
    <property type="match status" value="1"/>
</dbReference>
<feature type="compositionally biased region" description="Basic and acidic residues" evidence="1">
    <location>
        <begin position="208"/>
        <end position="218"/>
    </location>
</feature>
<dbReference type="PANTHER" id="PTHR39468">
    <property type="entry name" value="CHROMOSOME 7, WHOLE GENOME SHOTGUN SEQUENCE"/>
    <property type="match status" value="1"/>
</dbReference>
<evidence type="ECO:0000259" key="2">
    <source>
        <dbReference type="Pfam" id="PF19189"/>
    </source>
</evidence>
<dbReference type="InterPro" id="IPR043837">
    <property type="entry name" value="Mtf2-like_C"/>
</dbReference>
<reference evidence="3 4" key="1">
    <citation type="submission" date="2023-08" db="EMBL/GenBank/DDBJ databases">
        <title>Black Yeasts Isolated from many extreme environments.</title>
        <authorList>
            <person name="Coleine C."/>
            <person name="Stajich J.E."/>
            <person name="Selbmann L."/>
        </authorList>
    </citation>
    <scope>NUCLEOTIDE SEQUENCE [LARGE SCALE GENOMIC DNA]</scope>
    <source>
        <strain evidence="3 4">CCFEE 5885</strain>
    </source>
</reference>